<reference evidence="2" key="1">
    <citation type="journal article" date="2021" name="PeerJ">
        <title>Extensive microbial diversity within the chicken gut microbiome revealed by metagenomics and culture.</title>
        <authorList>
            <person name="Gilroy R."/>
            <person name="Ravi A."/>
            <person name="Getino M."/>
            <person name="Pursley I."/>
            <person name="Horton D.L."/>
            <person name="Alikhan N.F."/>
            <person name="Baker D."/>
            <person name="Gharbi K."/>
            <person name="Hall N."/>
            <person name="Watson M."/>
            <person name="Adriaenssens E.M."/>
            <person name="Foster-Nyarko E."/>
            <person name="Jarju S."/>
            <person name="Secka A."/>
            <person name="Antonio M."/>
            <person name="Oren A."/>
            <person name="Chaudhuri R.R."/>
            <person name="La Ragione R."/>
            <person name="Hildebrand F."/>
            <person name="Pallen M.J."/>
        </authorList>
    </citation>
    <scope>NUCLEOTIDE SEQUENCE</scope>
    <source>
        <strain evidence="2">CHK188-5543</strain>
    </source>
</reference>
<dbReference type="Pfam" id="PF05857">
    <property type="entry name" value="TraX"/>
    <property type="match status" value="1"/>
</dbReference>
<feature type="transmembrane region" description="Helical" evidence="1">
    <location>
        <begin position="100"/>
        <end position="126"/>
    </location>
</feature>
<feature type="transmembrane region" description="Helical" evidence="1">
    <location>
        <begin position="193"/>
        <end position="213"/>
    </location>
</feature>
<evidence type="ECO:0000313" key="3">
    <source>
        <dbReference type="Proteomes" id="UP000886800"/>
    </source>
</evidence>
<comment type="caution">
    <text evidence="2">The sequence shown here is derived from an EMBL/GenBank/DDBJ whole genome shotgun (WGS) entry which is preliminary data.</text>
</comment>
<feature type="transmembrane region" description="Helical" evidence="1">
    <location>
        <begin position="132"/>
        <end position="150"/>
    </location>
</feature>
<feature type="transmembrane region" description="Helical" evidence="1">
    <location>
        <begin position="157"/>
        <end position="181"/>
    </location>
</feature>
<gene>
    <name evidence="2" type="ORF">H9736_03565</name>
</gene>
<keyword evidence="1" id="KW-1133">Transmembrane helix</keyword>
<proteinExistence type="predicted"/>
<dbReference type="EMBL" id="DXES01000075">
    <property type="protein sequence ID" value="HIX65305.1"/>
    <property type="molecule type" value="Genomic_DNA"/>
</dbReference>
<dbReference type="InterPro" id="IPR008875">
    <property type="entry name" value="TraX"/>
</dbReference>
<feature type="transmembrane region" description="Helical" evidence="1">
    <location>
        <begin position="73"/>
        <end position="93"/>
    </location>
</feature>
<keyword evidence="1" id="KW-0472">Membrane</keyword>
<dbReference type="Proteomes" id="UP000886800">
    <property type="component" value="Unassembled WGS sequence"/>
</dbReference>
<dbReference type="AlphaFoldDB" id="A0A9D2B6P1"/>
<evidence type="ECO:0000313" key="2">
    <source>
        <dbReference type="EMBL" id="HIX65305.1"/>
    </source>
</evidence>
<sequence length="215" mass="24200">MLLDHIGALLLPGLPWLRWVGRISFPLFCYCMAVGLCYTRNFPRYLGRMGIFALLSQPCWALALYPAAPWKNFWSSLNIFFTLFFTLLAAGGWRQRRWGWALAGVAALLVFPCDYHAWGVWLVLLFRFCQRHPAAGAAGYALSYLLTALVGRRPGEFFTFTVAGRAVGYEIFALAALPLLLFPARGGLKISKWGFYGFYPLHLLALGLLRLALKI</sequence>
<feature type="transmembrane region" description="Helical" evidence="1">
    <location>
        <begin position="45"/>
        <end position="67"/>
    </location>
</feature>
<feature type="transmembrane region" description="Helical" evidence="1">
    <location>
        <begin position="19"/>
        <end position="38"/>
    </location>
</feature>
<accession>A0A9D2B6P1</accession>
<evidence type="ECO:0000256" key="1">
    <source>
        <dbReference type="SAM" id="Phobius"/>
    </source>
</evidence>
<organism evidence="2 3">
    <name type="scientific">Candidatus Anaerotruncus excrementipullorum</name>
    <dbReference type="NCBI Taxonomy" id="2838465"/>
    <lineage>
        <taxon>Bacteria</taxon>
        <taxon>Bacillati</taxon>
        <taxon>Bacillota</taxon>
        <taxon>Clostridia</taxon>
        <taxon>Eubacteriales</taxon>
        <taxon>Oscillospiraceae</taxon>
        <taxon>Anaerotruncus</taxon>
    </lineage>
</organism>
<protein>
    <submittedName>
        <fullName evidence="2">Conjugal transfer protein TraX</fullName>
    </submittedName>
</protein>
<name>A0A9D2B6P1_9FIRM</name>
<reference evidence="2" key="2">
    <citation type="submission" date="2021-04" db="EMBL/GenBank/DDBJ databases">
        <authorList>
            <person name="Gilroy R."/>
        </authorList>
    </citation>
    <scope>NUCLEOTIDE SEQUENCE</scope>
    <source>
        <strain evidence="2">CHK188-5543</strain>
    </source>
</reference>
<keyword evidence="1" id="KW-0812">Transmembrane</keyword>